<keyword evidence="2 5" id="KW-0547">Nucleotide-binding</keyword>
<evidence type="ECO:0000313" key="10">
    <source>
        <dbReference type="Proteomes" id="UP000295058"/>
    </source>
</evidence>
<dbReference type="Proteomes" id="UP000295058">
    <property type="component" value="Unassembled WGS sequence"/>
</dbReference>
<evidence type="ECO:0000256" key="4">
    <source>
        <dbReference type="ARBA" id="ARBA00022840"/>
    </source>
</evidence>
<dbReference type="EMBL" id="NQJF01000021">
    <property type="protein sequence ID" value="OYD21106.1"/>
    <property type="molecule type" value="Genomic_DNA"/>
</dbReference>
<sequence>MSQVLLTSVATHPGTDHAPTVLAQRYLLHRILGVGGMGVVYKARDLLLESLGEPHPWVALKTLNRDMREHQGANALLLGEYRLGMRLRHGNVVRNLHFDMCTQHHHGFFTQELIAGETLEERLLQGPPPPPVLRLKWARQLVSALQYSHQQGVIHADLKPANLLIDQHDDLLLFDFGIGRLSDDSDTAFRLNREQLDAHSERYAAPELFNGALPSAQTDGFSLACVLYQLLSLKHPFGPHTTRSLAEQPLQPVPPTRHRHLNRALLNALQVLPEDRDSSLFRLAEPLPALAAAPDKWLCA</sequence>
<evidence type="ECO:0000256" key="3">
    <source>
        <dbReference type="ARBA" id="ARBA00022777"/>
    </source>
</evidence>
<dbReference type="InterPro" id="IPR011009">
    <property type="entry name" value="Kinase-like_dom_sf"/>
</dbReference>
<dbReference type="OrthoDB" id="9801841at2"/>
<keyword evidence="1" id="KW-0808">Transferase</keyword>
<dbReference type="Gene3D" id="1.10.510.10">
    <property type="entry name" value="Transferase(Phosphotransferase) domain 1"/>
    <property type="match status" value="1"/>
</dbReference>
<feature type="binding site" evidence="5">
    <location>
        <position position="61"/>
    </location>
    <ligand>
        <name>ATP</name>
        <dbReference type="ChEBI" id="CHEBI:30616"/>
    </ligand>
</feature>
<evidence type="ECO:0000256" key="2">
    <source>
        <dbReference type="ARBA" id="ARBA00022741"/>
    </source>
</evidence>
<dbReference type="GO" id="GO:0004674">
    <property type="term" value="F:protein serine/threonine kinase activity"/>
    <property type="evidence" value="ECO:0007669"/>
    <property type="project" value="TreeGrafter"/>
</dbReference>
<dbReference type="PROSITE" id="PS00108">
    <property type="entry name" value="PROTEIN_KINASE_ST"/>
    <property type="match status" value="1"/>
</dbReference>
<dbReference type="SMART" id="SM00220">
    <property type="entry name" value="S_TKc"/>
    <property type="match status" value="1"/>
</dbReference>
<accession>A0A235C9K7</accession>
<organism evidence="7 9">
    <name type="scientific">Oceanimonas baumannii</name>
    <dbReference type="NCBI Taxonomy" id="129578"/>
    <lineage>
        <taxon>Bacteria</taxon>
        <taxon>Pseudomonadati</taxon>
        <taxon>Pseudomonadota</taxon>
        <taxon>Gammaproteobacteria</taxon>
        <taxon>Aeromonadales</taxon>
        <taxon>Aeromonadaceae</taxon>
        <taxon>Oceanimonas</taxon>
    </lineage>
</organism>
<dbReference type="Proteomes" id="UP000243640">
    <property type="component" value="Unassembled WGS sequence"/>
</dbReference>
<dbReference type="CDD" id="cd14014">
    <property type="entry name" value="STKc_PknB_like"/>
    <property type="match status" value="1"/>
</dbReference>
<evidence type="ECO:0000313" key="8">
    <source>
        <dbReference type="EMBL" id="TDW54016.1"/>
    </source>
</evidence>
<dbReference type="Pfam" id="PF00069">
    <property type="entry name" value="Pkinase"/>
    <property type="match status" value="1"/>
</dbReference>
<evidence type="ECO:0000313" key="9">
    <source>
        <dbReference type="Proteomes" id="UP000243640"/>
    </source>
</evidence>
<protein>
    <submittedName>
        <fullName evidence="8">Serine/threonine-protein kinase Stk1</fullName>
    </submittedName>
</protein>
<dbReference type="PROSITE" id="PS00107">
    <property type="entry name" value="PROTEIN_KINASE_ATP"/>
    <property type="match status" value="1"/>
</dbReference>
<reference evidence="7 9" key="1">
    <citation type="submission" date="2017-08" db="EMBL/GenBank/DDBJ databases">
        <title>Draft Genome Sequence of the Marine Bacterium Oceanimonas baumannii ATCC 700832.</title>
        <authorList>
            <person name="Mcclelland W.D."/>
            <person name="Brennan M.A."/>
            <person name="Trachtenberg A.M."/>
            <person name="Maclea K.S."/>
        </authorList>
    </citation>
    <scope>NUCLEOTIDE SEQUENCE [LARGE SCALE GENOMIC DNA]</scope>
    <source>
        <strain evidence="7 9">ATCC 700832</strain>
    </source>
</reference>
<gene>
    <name evidence="7" type="ORF">B6S09_17550</name>
    <name evidence="8" type="ORF">LY04_03511</name>
</gene>
<evidence type="ECO:0000256" key="1">
    <source>
        <dbReference type="ARBA" id="ARBA00022679"/>
    </source>
</evidence>
<dbReference type="RefSeq" id="WP_094279784.1">
    <property type="nucleotide sequence ID" value="NZ_NQJF01000021.1"/>
</dbReference>
<dbReference type="InterPro" id="IPR000719">
    <property type="entry name" value="Prot_kinase_dom"/>
</dbReference>
<name>A0A235C9K7_9GAMM</name>
<dbReference type="EMBL" id="SODO01000022">
    <property type="protein sequence ID" value="TDW54016.1"/>
    <property type="molecule type" value="Genomic_DNA"/>
</dbReference>
<keyword evidence="10" id="KW-1185">Reference proteome</keyword>
<dbReference type="InterPro" id="IPR017441">
    <property type="entry name" value="Protein_kinase_ATP_BS"/>
</dbReference>
<evidence type="ECO:0000313" key="7">
    <source>
        <dbReference type="EMBL" id="OYD21106.1"/>
    </source>
</evidence>
<evidence type="ECO:0000259" key="6">
    <source>
        <dbReference type="PROSITE" id="PS50011"/>
    </source>
</evidence>
<evidence type="ECO:0000256" key="5">
    <source>
        <dbReference type="PROSITE-ProRule" id="PRU10141"/>
    </source>
</evidence>
<comment type="caution">
    <text evidence="7">The sequence shown here is derived from an EMBL/GenBank/DDBJ whole genome shotgun (WGS) entry which is preliminary data.</text>
</comment>
<dbReference type="PROSITE" id="PS50011">
    <property type="entry name" value="PROTEIN_KINASE_DOM"/>
    <property type="match status" value="1"/>
</dbReference>
<dbReference type="Gene3D" id="3.30.200.20">
    <property type="entry name" value="Phosphorylase Kinase, domain 1"/>
    <property type="match status" value="1"/>
</dbReference>
<dbReference type="PANTHER" id="PTHR43289:SF34">
    <property type="entry name" value="SERINE_THREONINE-PROTEIN KINASE YBDM-RELATED"/>
    <property type="match status" value="1"/>
</dbReference>
<dbReference type="GO" id="GO:0005524">
    <property type="term" value="F:ATP binding"/>
    <property type="evidence" value="ECO:0007669"/>
    <property type="project" value="UniProtKB-UniRule"/>
</dbReference>
<dbReference type="SUPFAM" id="SSF56112">
    <property type="entry name" value="Protein kinase-like (PK-like)"/>
    <property type="match status" value="1"/>
</dbReference>
<proteinExistence type="predicted"/>
<dbReference type="InterPro" id="IPR008271">
    <property type="entry name" value="Ser/Thr_kinase_AS"/>
</dbReference>
<dbReference type="PANTHER" id="PTHR43289">
    <property type="entry name" value="MITOGEN-ACTIVATED PROTEIN KINASE KINASE KINASE 20-RELATED"/>
    <property type="match status" value="1"/>
</dbReference>
<keyword evidence="4 5" id="KW-0067">ATP-binding</keyword>
<feature type="domain" description="Protein kinase" evidence="6">
    <location>
        <begin position="26"/>
        <end position="290"/>
    </location>
</feature>
<dbReference type="AlphaFoldDB" id="A0A235C9K7"/>
<keyword evidence="3 8" id="KW-0418">Kinase</keyword>
<reference evidence="8 10" key="2">
    <citation type="submission" date="2019-03" db="EMBL/GenBank/DDBJ databases">
        <title>Genomic Encyclopedia of Archaeal and Bacterial Type Strains, Phase II (KMG-II): from individual species to whole genera.</title>
        <authorList>
            <person name="Goeker M."/>
        </authorList>
    </citation>
    <scope>NUCLEOTIDE SEQUENCE [LARGE SCALE GENOMIC DNA]</scope>
    <source>
        <strain evidence="8 10">DSM 15594</strain>
    </source>
</reference>